<accession>A0A0E9TEK3</accession>
<organism evidence="1">
    <name type="scientific">Anguilla anguilla</name>
    <name type="common">European freshwater eel</name>
    <name type="synonym">Muraena anguilla</name>
    <dbReference type="NCBI Taxonomy" id="7936"/>
    <lineage>
        <taxon>Eukaryota</taxon>
        <taxon>Metazoa</taxon>
        <taxon>Chordata</taxon>
        <taxon>Craniata</taxon>
        <taxon>Vertebrata</taxon>
        <taxon>Euteleostomi</taxon>
        <taxon>Actinopterygii</taxon>
        <taxon>Neopterygii</taxon>
        <taxon>Teleostei</taxon>
        <taxon>Anguilliformes</taxon>
        <taxon>Anguillidae</taxon>
        <taxon>Anguilla</taxon>
    </lineage>
</organism>
<sequence>MRSGPPSSHRTDTCMSRNTKEKNIFTQGLLTSSWVNESELALIICSIRK</sequence>
<evidence type="ECO:0000313" key="1">
    <source>
        <dbReference type="EMBL" id="JAH52021.1"/>
    </source>
</evidence>
<protein>
    <submittedName>
        <fullName evidence="1">Uncharacterized protein</fullName>
    </submittedName>
</protein>
<dbReference type="AlphaFoldDB" id="A0A0E9TEK3"/>
<proteinExistence type="predicted"/>
<dbReference type="EMBL" id="GBXM01056556">
    <property type="protein sequence ID" value="JAH52021.1"/>
    <property type="molecule type" value="Transcribed_RNA"/>
</dbReference>
<reference evidence="1" key="2">
    <citation type="journal article" date="2015" name="Fish Shellfish Immunol.">
        <title>Early steps in the European eel (Anguilla anguilla)-Vibrio vulnificus interaction in the gills: Role of the RtxA13 toxin.</title>
        <authorList>
            <person name="Callol A."/>
            <person name="Pajuelo D."/>
            <person name="Ebbesson L."/>
            <person name="Teles M."/>
            <person name="MacKenzie S."/>
            <person name="Amaro C."/>
        </authorList>
    </citation>
    <scope>NUCLEOTIDE SEQUENCE</scope>
</reference>
<reference evidence="1" key="1">
    <citation type="submission" date="2014-11" db="EMBL/GenBank/DDBJ databases">
        <authorList>
            <person name="Amaro Gonzalez C."/>
        </authorList>
    </citation>
    <scope>NUCLEOTIDE SEQUENCE</scope>
</reference>
<name>A0A0E9TEK3_ANGAN</name>